<comment type="caution">
    <text evidence="1">The sequence shown here is derived from an EMBL/GenBank/DDBJ whole genome shotgun (WGS) entry which is preliminary data.</text>
</comment>
<accession>A0A8X6X431</accession>
<evidence type="ECO:0000313" key="2">
    <source>
        <dbReference type="Proteomes" id="UP000886998"/>
    </source>
</evidence>
<dbReference type="AlphaFoldDB" id="A0A8X6X431"/>
<gene>
    <name evidence="1" type="primary">AVEN_182438_1</name>
    <name evidence="1" type="ORF">TNIN_42271</name>
</gene>
<dbReference type="EMBL" id="BMAV01005525">
    <property type="protein sequence ID" value="GFY46642.1"/>
    <property type="molecule type" value="Genomic_DNA"/>
</dbReference>
<name>A0A8X6X431_9ARAC</name>
<sequence length="311" mass="35870">MKYRYREIIEELSQLKHSYFTLLDGTDLKDALDVIIDLQVETQELEKIVSTLGSEKVLPPSSEELTFEPHTRAIALASTKRGVHGGRERDLVIPEGIVLADDGFNQPSEILCLFGSEHFFDIFGTKQIRVSNSNFRLIDSKFAYVVTGSYIDEPCYFKHCFLSKGWNILDKTLSSFWETENISEEQPIIRDELSYCEKHFEKTHFRKPCGRYSVSLPFKENIQENVNLGDSRSIASKLLDQLWRRVDRDPKLNNLYTKFIKEYLGLDHMEEITNIDDIASEEGFFLPLNGVLRAGNRSRPLRVVFNGSQKN</sequence>
<organism evidence="1 2">
    <name type="scientific">Trichonephila inaurata madagascariensis</name>
    <dbReference type="NCBI Taxonomy" id="2747483"/>
    <lineage>
        <taxon>Eukaryota</taxon>
        <taxon>Metazoa</taxon>
        <taxon>Ecdysozoa</taxon>
        <taxon>Arthropoda</taxon>
        <taxon>Chelicerata</taxon>
        <taxon>Arachnida</taxon>
        <taxon>Araneae</taxon>
        <taxon>Araneomorphae</taxon>
        <taxon>Entelegynae</taxon>
        <taxon>Araneoidea</taxon>
        <taxon>Nephilidae</taxon>
        <taxon>Trichonephila</taxon>
        <taxon>Trichonephila inaurata</taxon>
    </lineage>
</organism>
<protein>
    <submittedName>
        <fullName evidence="1">Integrase catalytic domain-containing protein</fullName>
    </submittedName>
</protein>
<proteinExistence type="predicted"/>
<keyword evidence="2" id="KW-1185">Reference proteome</keyword>
<evidence type="ECO:0000313" key="1">
    <source>
        <dbReference type="EMBL" id="GFY46642.1"/>
    </source>
</evidence>
<reference evidence="1" key="1">
    <citation type="submission" date="2020-08" db="EMBL/GenBank/DDBJ databases">
        <title>Multicomponent nature underlies the extraordinary mechanical properties of spider dragline silk.</title>
        <authorList>
            <person name="Kono N."/>
            <person name="Nakamura H."/>
            <person name="Mori M."/>
            <person name="Yoshida Y."/>
            <person name="Ohtoshi R."/>
            <person name="Malay A.D."/>
            <person name="Moran D.A.P."/>
            <person name="Tomita M."/>
            <person name="Numata K."/>
            <person name="Arakawa K."/>
        </authorList>
    </citation>
    <scope>NUCLEOTIDE SEQUENCE</scope>
</reference>
<dbReference type="OrthoDB" id="8052806at2759"/>
<dbReference type="Proteomes" id="UP000886998">
    <property type="component" value="Unassembled WGS sequence"/>
</dbReference>